<dbReference type="GO" id="GO:0005886">
    <property type="term" value="C:plasma membrane"/>
    <property type="evidence" value="ECO:0007669"/>
    <property type="project" value="UniProtKB-SubCell"/>
</dbReference>
<comment type="similarity">
    <text evidence="2">Belongs to the urea transporter family.</text>
</comment>
<evidence type="ECO:0000256" key="2">
    <source>
        <dbReference type="ARBA" id="ARBA00005914"/>
    </source>
</evidence>
<evidence type="ECO:0000256" key="1">
    <source>
        <dbReference type="ARBA" id="ARBA00004651"/>
    </source>
</evidence>
<evidence type="ECO:0000256" key="6">
    <source>
        <dbReference type="ARBA" id="ARBA00023136"/>
    </source>
</evidence>
<name>F0ZRN9_DICPU</name>
<feature type="transmembrane region" description="Helical" evidence="9">
    <location>
        <begin position="100"/>
        <end position="117"/>
    </location>
</feature>
<keyword evidence="3" id="KW-1003">Cell membrane</keyword>
<dbReference type="PANTHER" id="PTHR10464:SF4">
    <property type="entry name" value="UREA TRANSPORTER"/>
    <property type="match status" value="1"/>
</dbReference>
<protein>
    <recommendedName>
        <fullName evidence="12">Urea transporter</fullName>
    </recommendedName>
</protein>
<feature type="transmembrane region" description="Helical" evidence="9">
    <location>
        <begin position="221"/>
        <end position="237"/>
    </location>
</feature>
<dbReference type="InterPro" id="IPR029020">
    <property type="entry name" value="Ammonium/urea_transptr"/>
</dbReference>
<feature type="site" description="Important for channel permeability" evidence="8">
    <location>
        <position position="247"/>
    </location>
</feature>
<organism evidence="10 11">
    <name type="scientific">Dictyostelium purpureum</name>
    <name type="common">Slime mold</name>
    <dbReference type="NCBI Taxonomy" id="5786"/>
    <lineage>
        <taxon>Eukaryota</taxon>
        <taxon>Amoebozoa</taxon>
        <taxon>Evosea</taxon>
        <taxon>Eumycetozoa</taxon>
        <taxon>Dictyostelia</taxon>
        <taxon>Dictyosteliales</taxon>
        <taxon>Dictyosteliaceae</taxon>
        <taxon>Dictyostelium</taxon>
    </lineage>
</organism>
<feature type="non-terminal residue" evidence="10">
    <location>
        <position position="1"/>
    </location>
</feature>
<evidence type="ECO:0008006" key="12">
    <source>
        <dbReference type="Google" id="ProtNLM"/>
    </source>
</evidence>
<evidence type="ECO:0000256" key="7">
    <source>
        <dbReference type="ARBA" id="ARBA00033993"/>
    </source>
</evidence>
<evidence type="ECO:0000256" key="5">
    <source>
        <dbReference type="ARBA" id="ARBA00022989"/>
    </source>
</evidence>
<dbReference type="GeneID" id="10504438"/>
<feature type="transmembrane region" description="Helical" evidence="9">
    <location>
        <begin position="243"/>
        <end position="260"/>
    </location>
</feature>
<sequence length="264" mass="29158">FLQANCITGVFFLVAMFYENWRLGLVAVICTIISTLTATLARFKEENIMDGLYGFNAALIGCALVFYFEFNFLVVVFFVIGSILSTFVMEVFLRNKLPSYTFPFIGVTWVLLVIMRNERVPVFEKAPSSIIDYTVLDDYSMPCHSYGQVIFLGDAISGLLVLVGCYISTPIGTIYGIVSTIISQGISVYFGAPLSAIHAGLYGFNAVLVGVALGGKKTIDGLYVLIALIISSCFYVMVVEHNFTGLTFPFVLGSWFIRLVKYIV</sequence>
<evidence type="ECO:0000256" key="3">
    <source>
        <dbReference type="ARBA" id="ARBA00022475"/>
    </source>
</evidence>
<proteinExistence type="inferred from homology"/>
<dbReference type="Gene3D" id="1.10.3430.10">
    <property type="entry name" value="Ammonium transporter AmtB like domains"/>
    <property type="match status" value="1"/>
</dbReference>
<evidence type="ECO:0000313" key="10">
    <source>
        <dbReference type="EMBL" id="EGC33383.1"/>
    </source>
</evidence>
<dbReference type="PANTHER" id="PTHR10464">
    <property type="entry name" value="UREA TRANSPORTER"/>
    <property type="match status" value="1"/>
</dbReference>
<keyword evidence="5 9" id="KW-1133">Transmembrane helix</keyword>
<dbReference type="Pfam" id="PF03253">
    <property type="entry name" value="UT"/>
    <property type="match status" value="1"/>
</dbReference>
<dbReference type="FunFam" id="1.10.3430.10:FF:000014">
    <property type="entry name" value="Urea transporter DVU1160"/>
    <property type="match status" value="1"/>
</dbReference>
<feature type="transmembrane region" description="Helical" evidence="9">
    <location>
        <begin position="146"/>
        <end position="167"/>
    </location>
</feature>
<keyword evidence="4 9" id="KW-0812">Transmembrane</keyword>
<dbReference type="Proteomes" id="UP000001064">
    <property type="component" value="Unassembled WGS sequence"/>
</dbReference>
<dbReference type="EMBL" id="GL871144">
    <property type="protein sequence ID" value="EGC33383.1"/>
    <property type="molecule type" value="Genomic_DNA"/>
</dbReference>
<gene>
    <name evidence="10" type="ORF">DICPUDRAFT_20609</name>
</gene>
<dbReference type="GO" id="GO:0015204">
    <property type="term" value="F:urea transmembrane transporter activity"/>
    <property type="evidence" value="ECO:0007669"/>
    <property type="project" value="InterPro"/>
</dbReference>
<dbReference type="eggNOG" id="ENOG502TEA0">
    <property type="taxonomic scope" value="Eukaryota"/>
</dbReference>
<dbReference type="OMA" id="MIICTIV"/>
<dbReference type="KEGG" id="dpp:DICPUDRAFT_20609"/>
<comment type="catalytic activity">
    <reaction evidence="7">
        <text>urea(in) = urea(out)</text>
        <dbReference type="Rhea" id="RHEA:32799"/>
        <dbReference type="ChEBI" id="CHEBI:16199"/>
    </reaction>
</comment>
<keyword evidence="6 9" id="KW-0472">Membrane</keyword>
<keyword evidence="11" id="KW-1185">Reference proteome</keyword>
<dbReference type="AlphaFoldDB" id="F0ZRN9"/>
<accession>F0ZRN9</accession>
<evidence type="ECO:0000256" key="9">
    <source>
        <dbReference type="SAM" id="Phobius"/>
    </source>
</evidence>
<dbReference type="PIRSF" id="PIRSF016502">
    <property type="entry name" value="Urea_transporter"/>
    <property type="match status" value="1"/>
</dbReference>
<feature type="transmembrane region" description="Helical" evidence="9">
    <location>
        <begin position="52"/>
        <end position="68"/>
    </location>
</feature>
<evidence type="ECO:0000256" key="8">
    <source>
        <dbReference type="PIRSR" id="PIRSR016502-1"/>
    </source>
</evidence>
<evidence type="ECO:0000313" key="11">
    <source>
        <dbReference type="Proteomes" id="UP000001064"/>
    </source>
</evidence>
<dbReference type="OrthoDB" id="426293at2759"/>
<dbReference type="VEuPathDB" id="AmoebaDB:DICPUDRAFT_20609"/>
<evidence type="ECO:0000256" key="4">
    <source>
        <dbReference type="ARBA" id="ARBA00022692"/>
    </source>
</evidence>
<feature type="transmembrane region" description="Helical" evidence="9">
    <location>
        <begin position="74"/>
        <end position="93"/>
    </location>
</feature>
<comment type="subcellular location">
    <subcellularLocation>
        <location evidence="1">Cell membrane</location>
        <topology evidence="1">Multi-pass membrane protein</topology>
    </subcellularLocation>
</comment>
<feature type="transmembrane region" description="Helical" evidence="9">
    <location>
        <begin position="21"/>
        <end position="40"/>
    </location>
</feature>
<dbReference type="RefSeq" id="XP_003290091.1">
    <property type="nucleotide sequence ID" value="XM_003290043.1"/>
</dbReference>
<feature type="non-terminal residue" evidence="10">
    <location>
        <position position="264"/>
    </location>
</feature>
<reference evidence="11" key="1">
    <citation type="journal article" date="2011" name="Genome Biol.">
        <title>Comparative genomics of the social amoebae Dictyostelium discoideum and Dictyostelium purpureum.</title>
        <authorList>
            <consortium name="US DOE Joint Genome Institute (JGI-PGF)"/>
            <person name="Sucgang R."/>
            <person name="Kuo A."/>
            <person name="Tian X."/>
            <person name="Salerno W."/>
            <person name="Parikh A."/>
            <person name="Feasley C.L."/>
            <person name="Dalin E."/>
            <person name="Tu H."/>
            <person name="Huang E."/>
            <person name="Barry K."/>
            <person name="Lindquist E."/>
            <person name="Shapiro H."/>
            <person name="Bruce D."/>
            <person name="Schmutz J."/>
            <person name="Salamov A."/>
            <person name="Fey P."/>
            <person name="Gaudet P."/>
            <person name="Anjard C."/>
            <person name="Babu M.M."/>
            <person name="Basu S."/>
            <person name="Bushmanova Y."/>
            <person name="van der Wel H."/>
            <person name="Katoh-Kurasawa M."/>
            <person name="Dinh C."/>
            <person name="Coutinho P.M."/>
            <person name="Saito T."/>
            <person name="Elias M."/>
            <person name="Schaap P."/>
            <person name="Kay R.R."/>
            <person name="Henrissat B."/>
            <person name="Eichinger L."/>
            <person name="Rivero F."/>
            <person name="Putnam N.H."/>
            <person name="West C.M."/>
            <person name="Loomis W.F."/>
            <person name="Chisholm R.L."/>
            <person name="Shaulsky G."/>
            <person name="Strassmann J.E."/>
            <person name="Queller D.C."/>
            <person name="Kuspa A."/>
            <person name="Grigoriev I.V."/>
        </authorList>
    </citation>
    <scope>NUCLEOTIDE SEQUENCE [LARGE SCALE GENOMIC DNA]</scope>
    <source>
        <strain evidence="11">QSDP1</strain>
    </source>
</reference>
<feature type="transmembrane region" description="Helical" evidence="9">
    <location>
        <begin position="196"/>
        <end position="214"/>
    </location>
</feature>
<dbReference type="InterPro" id="IPR004937">
    <property type="entry name" value="Urea_transporter"/>
</dbReference>
<dbReference type="InParanoid" id="F0ZRN9"/>